<reference evidence="3 4" key="1">
    <citation type="journal article" date="2021" name="Commun. Biol.">
        <title>The genome of Shorea leprosula (Dipterocarpaceae) highlights the ecological relevance of drought in aseasonal tropical rainforests.</title>
        <authorList>
            <person name="Ng K.K.S."/>
            <person name="Kobayashi M.J."/>
            <person name="Fawcett J.A."/>
            <person name="Hatakeyama M."/>
            <person name="Paape T."/>
            <person name="Ng C.H."/>
            <person name="Ang C.C."/>
            <person name="Tnah L.H."/>
            <person name="Lee C.T."/>
            <person name="Nishiyama T."/>
            <person name="Sese J."/>
            <person name="O'Brien M.J."/>
            <person name="Copetti D."/>
            <person name="Mohd Noor M.I."/>
            <person name="Ong R.C."/>
            <person name="Putra M."/>
            <person name="Sireger I.Z."/>
            <person name="Indrioko S."/>
            <person name="Kosugi Y."/>
            <person name="Izuno A."/>
            <person name="Isagi Y."/>
            <person name="Lee S.L."/>
            <person name="Shimizu K.K."/>
        </authorList>
    </citation>
    <scope>NUCLEOTIDE SEQUENCE [LARGE SCALE GENOMIC DNA]</scope>
    <source>
        <strain evidence="3">214</strain>
    </source>
</reference>
<comment type="caution">
    <text evidence="3">The sequence shown here is derived from an EMBL/GenBank/DDBJ whole genome shotgun (WGS) entry which is preliminary data.</text>
</comment>
<feature type="region of interest" description="Disordered" evidence="1">
    <location>
        <begin position="95"/>
        <end position="249"/>
    </location>
</feature>
<feature type="domain" description="DUF7086" evidence="2">
    <location>
        <begin position="345"/>
        <end position="478"/>
    </location>
</feature>
<dbReference type="EMBL" id="BPVZ01000053">
    <property type="protein sequence ID" value="GKV19729.1"/>
    <property type="molecule type" value="Genomic_DNA"/>
</dbReference>
<dbReference type="InterPro" id="IPR055513">
    <property type="entry name" value="DUF7086"/>
</dbReference>
<organism evidence="3 4">
    <name type="scientific">Rubroshorea leprosula</name>
    <dbReference type="NCBI Taxonomy" id="152421"/>
    <lineage>
        <taxon>Eukaryota</taxon>
        <taxon>Viridiplantae</taxon>
        <taxon>Streptophyta</taxon>
        <taxon>Embryophyta</taxon>
        <taxon>Tracheophyta</taxon>
        <taxon>Spermatophyta</taxon>
        <taxon>Magnoliopsida</taxon>
        <taxon>eudicotyledons</taxon>
        <taxon>Gunneridae</taxon>
        <taxon>Pentapetalae</taxon>
        <taxon>rosids</taxon>
        <taxon>malvids</taxon>
        <taxon>Malvales</taxon>
        <taxon>Dipterocarpaceae</taxon>
        <taxon>Rubroshorea</taxon>
    </lineage>
</organism>
<protein>
    <recommendedName>
        <fullName evidence="2">DUF7086 domain-containing protein</fullName>
    </recommendedName>
</protein>
<gene>
    <name evidence="3" type="ORF">SLEP1_g29953</name>
</gene>
<keyword evidence="4" id="KW-1185">Reference proteome</keyword>
<feature type="compositionally biased region" description="Pro residues" evidence="1">
    <location>
        <begin position="178"/>
        <end position="187"/>
    </location>
</feature>
<accession>A0AAV5JYK2</accession>
<name>A0AAV5JYK2_9ROSI</name>
<dbReference type="Pfam" id="PF23324">
    <property type="entry name" value="DUF7086"/>
    <property type="match status" value="1"/>
</dbReference>
<feature type="compositionally biased region" description="Polar residues" evidence="1">
    <location>
        <begin position="96"/>
        <end position="109"/>
    </location>
</feature>
<evidence type="ECO:0000313" key="4">
    <source>
        <dbReference type="Proteomes" id="UP001054252"/>
    </source>
</evidence>
<feature type="region of interest" description="Disordered" evidence="1">
    <location>
        <begin position="1"/>
        <end position="77"/>
    </location>
</feature>
<dbReference type="AlphaFoldDB" id="A0AAV5JYK2"/>
<dbReference type="PANTHER" id="PTHR34272:SF1">
    <property type="entry name" value="EXPRESSED PROTEIN"/>
    <property type="match status" value="1"/>
</dbReference>
<evidence type="ECO:0000256" key="1">
    <source>
        <dbReference type="SAM" id="MobiDB-lite"/>
    </source>
</evidence>
<feature type="compositionally biased region" description="Pro residues" evidence="1">
    <location>
        <begin position="156"/>
        <end position="167"/>
    </location>
</feature>
<dbReference type="PANTHER" id="PTHR34272">
    <property type="entry name" value="EXPRESSED PROTEIN"/>
    <property type="match status" value="1"/>
</dbReference>
<dbReference type="Proteomes" id="UP001054252">
    <property type="component" value="Unassembled WGS sequence"/>
</dbReference>
<feature type="compositionally biased region" description="Polar residues" evidence="1">
    <location>
        <begin position="127"/>
        <end position="137"/>
    </location>
</feature>
<proteinExistence type="predicted"/>
<feature type="compositionally biased region" description="Polar residues" evidence="1">
    <location>
        <begin position="35"/>
        <end position="74"/>
    </location>
</feature>
<evidence type="ECO:0000259" key="2">
    <source>
        <dbReference type="Pfam" id="PF23324"/>
    </source>
</evidence>
<sequence length="487" mass="54244">MPEFDEEEEKSFTDLGLAPPVCSRRTTTEEDGSLDSPSSAYSPVSVQSPTLSLSSPQCLRQAVQSDLPSSNSRPSWLMVQPPVLPVASPQALYSRGFSTMHSPESSANNLESSQLRLPPPQSLLSEMSNPLRQSFLASSPPYLSESPKYGQQELPPYVPSSPPPHLPESPELQLRSPQSPPSPPSEPSNPQQLQYIPSPPKYRPQMLANQQRSPYMPPLPPFCPESTRFRPRLPQHIQPSSSTSPPYCPESPRYPALLTTPPTRTLYSQTPVLPGPLQLSASHPLNNNAFAERVTVDAQEIASANGPSAPSRGRRAINSSGGEEVITVPAPFPWATTSRAAVHSLEYLISKEIFTIRGEVQCKRCDEKYEMEYDLREKFREVGSFIVKNMSAMHDRAPSCWMNPPLLKCERCKQTNSVKPVIPEEKDTINWLFLLLGQMLGCCTLEQLKYFCKHSKNHRTGAKDRVLYLTYLGLCKQLDPNGPFDYR</sequence>
<evidence type="ECO:0000313" key="3">
    <source>
        <dbReference type="EMBL" id="GKV19729.1"/>
    </source>
</evidence>
<feature type="compositionally biased region" description="Low complexity" evidence="1">
    <location>
        <begin position="110"/>
        <end position="126"/>
    </location>
</feature>